<name>A0A562NCX5_9RHOB</name>
<accession>A0A562NCX5</accession>
<dbReference type="RefSeq" id="WP_145399638.1">
    <property type="nucleotide sequence ID" value="NZ_VLKU01000013.1"/>
</dbReference>
<organism evidence="1 2">
    <name type="scientific">Paracoccus sulfuroxidans</name>
    <dbReference type="NCBI Taxonomy" id="384678"/>
    <lineage>
        <taxon>Bacteria</taxon>
        <taxon>Pseudomonadati</taxon>
        <taxon>Pseudomonadota</taxon>
        <taxon>Alphaproteobacteria</taxon>
        <taxon>Rhodobacterales</taxon>
        <taxon>Paracoccaceae</taxon>
        <taxon>Paracoccus</taxon>
    </lineage>
</organism>
<comment type="caution">
    <text evidence="1">The sequence shown here is derived from an EMBL/GenBank/DDBJ whole genome shotgun (WGS) entry which is preliminary data.</text>
</comment>
<dbReference type="EMBL" id="VLKU01000013">
    <property type="protein sequence ID" value="TWI29761.1"/>
    <property type="molecule type" value="Genomic_DNA"/>
</dbReference>
<gene>
    <name evidence="1" type="ORF">IQ24_03578</name>
</gene>
<keyword evidence="2" id="KW-1185">Reference proteome</keyword>
<dbReference type="AlphaFoldDB" id="A0A562NCX5"/>
<protein>
    <submittedName>
        <fullName evidence="1">Uncharacterized protein</fullName>
    </submittedName>
</protein>
<dbReference type="Proteomes" id="UP000316225">
    <property type="component" value="Unassembled WGS sequence"/>
</dbReference>
<evidence type="ECO:0000313" key="1">
    <source>
        <dbReference type="EMBL" id="TWI29761.1"/>
    </source>
</evidence>
<evidence type="ECO:0000313" key="2">
    <source>
        <dbReference type="Proteomes" id="UP000316225"/>
    </source>
</evidence>
<proteinExistence type="predicted"/>
<reference evidence="1 2" key="1">
    <citation type="journal article" date="2015" name="Stand. Genomic Sci.">
        <title>Genomic Encyclopedia of Bacterial and Archaeal Type Strains, Phase III: the genomes of soil and plant-associated and newly described type strains.</title>
        <authorList>
            <person name="Whitman W.B."/>
            <person name="Woyke T."/>
            <person name="Klenk H.P."/>
            <person name="Zhou Y."/>
            <person name="Lilburn T.G."/>
            <person name="Beck B.J."/>
            <person name="De Vos P."/>
            <person name="Vandamme P."/>
            <person name="Eisen J.A."/>
            <person name="Garrity G."/>
            <person name="Hugenholtz P."/>
            <person name="Kyrpides N.C."/>
        </authorList>
    </citation>
    <scope>NUCLEOTIDE SEQUENCE [LARGE SCALE GENOMIC DNA]</scope>
    <source>
        <strain evidence="1 2">CGMCC 1.5364</strain>
    </source>
</reference>
<sequence length="82" mass="9206">MTRWTHVATWPDGDRDTDRVVLRDGLVVGRVHVVLMPYGPDKWSWAVQTHPASSGLADTLDEGLGMIRKLASDVLLTKPKRR</sequence>